<feature type="binding site" evidence="2">
    <location>
        <position position="41"/>
    </location>
    <ligand>
        <name>Mg(2+)</name>
        <dbReference type="ChEBI" id="CHEBI:18420"/>
    </ligand>
</feature>
<dbReference type="PANTHER" id="PTHR11596:SF5">
    <property type="entry name" value="ALKALINE PHOSPHATASE"/>
    <property type="match status" value="1"/>
</dbReference>
<dbReference type="AlphaFoldDB" id="B4D3K1"/>
<dbReference type="SUPFAM" id="SSF53649">
    <property type="entry name" value="Alkaline phosphatase-like"/>
    <property type="match status" value="1"/>
</dbReference>
<dbReference type="RefSeq" id="WP_006980814.1">
    <property type="nucleotide sequence ID" value="NZ_ABVL01000010.1"/>
</dbReference>
<comment type="similarity">
    <text evidence="3">Belongs to the alkaline phosphatase family.</text>
</comment>
<comment type="caution">
    <text evidence="4">The sequence shown here is derived from an EMBL/GenBank/DDBJ whole genome shotgun (WGS) entry which is preliminary data.</text>
</comment>
<evidence type="ECO:0000313" key="5">
    <source>
        <dbReference type="Proteomes" id="UP000005824"/>
    </source>
</evidence>
<sequence length="403" mass="42702" precursor="true">MKLRNQLLALCCLLVFAAFGFLYVRNWVAPKTFGIILFVSDGMVARQITAARLYEGGADHRLTLESFPNLALLRNPARDFAVPDAAAAATALATGTRVGHRQLAVDAAGKPIASLLELARQQGRAVGLITMDSPLAPTPAAFYAHLPDARDSAQVLQQFLDRGNLDVLMCGGAGEFLPAAKGGHRKDGRDILSELQTKGWEMVRTKAELENSASYQSGPFAGFFSDGALAFSNQFESGSQQPSLADMVRRSIEFLQTHGKGYVLVVDASLATVAAERNEGERLISETLALDHAIATAMKYAGDKSLILSVGKHAVGGFSLNGYPFVQDHGVGLLGVNAAGQPAITWATGPNGPSGKTEPSAFQTPSALNTAEDVMAVGQGAGSERLRGFLDNTEIFKILKDAL</sequence>
<dbReference type="EMBL" id="ABVL01000010">
    <property type="protein sequence ID" value="EDY18831.1"/>
    <property type="molecule type" value="Genomic_DNA"/>
</dbReference>
<dbReference type="InterPro" id="IPR001952">
    <property type="entry name" value="Alkaline_phosphatase"/>
</dbReference>
<dbReference type="PRINTS" id="PR00113">
    <property type="entry name" value="ALKPHPHTASE"/>
</dbReference>
<accession>B4D3K1</accession>
<dbReference type="GO" id="GO:0004035">
    <property type="term" value="F:alkaline phosphatase activity"/>
    <property type="evidence" value="ECO:0007669"/>
    <property type="project" value="TreeGrafter"/>
</dbReference>
<dbReference type="FunCoup" id="B4D3K1">
    <property type="interactions" value="275"/>
</dbReference>
<feature type="binding site" evidence="2">
    <location>
        <position position="138"/>
    </location>
    <ligand>
        <name>Mg(2+)</name>
        <dbReference type="ChEBI" id="CHEBI:18420"/>
    </ligand>
</feature>
<evidence type="ECO:0000256" key="3">
    <source>
        <dbReference type="RuleBase" id="RU003946"/>
    </source>
</evidence>
<proteinExistence type="inferred from homology"/>
<gene>
    <name evidence="4" type="ORF">CfE428DRAFT_3489</name>
</gene>
<keyword evidence="2" id="KW-0479">Metal-binding</keyword>
<evidence type="ECO:0000256" key="1">
    <source>
        <dbReference type="ARBA" id="ARBA00022553"/>
    </source>
</evidence>
<reference evidence="4 5" key="1">
    <citation type="journal article" date="2011" name="J. Bacteriol.">
        <title>Genome sequence of Chthoniobacter flavus Ellin428, an aerobic heterotrophic soil bacterium.</title>
        <authorList>
            <person name="Kant R."/>
            <person name="van Passel M.W."/>
            <person name="Palva A."/>
            <person name="Lucas S."/>
            <person name="Lapidus A."/>
            <person name="Glavina Del Rio T."/>
            <person name="Dalin E."/>
            <person name="Tice H."/>
            <person name="Bruce D."/>
            <person name="Goodwin L."/>
            <person name="Pitluck S."/>
            <person name="Larimer F.W."/>
            <person name="Land M.L."/>
            <person name="Hauser L."/>
            <person name="Sangwan P."/>
            <person name="de Vos W.M."/>
            <person name="Janssen P.H."/>
            <person name="Smidt H."/>
        </authorList>
    </citation>
    <scope>NUCLEOTIDE SEQUENCE [LARGE SCALE GENOMIC DNA]</scope>
    <source>
        <strain evidence="4 5">Ellin428</strain>
    </source>
</reference>
<dbReference type="InterPro" id="IPR017850">
    <property type="entry name" value="Alkaline_phosphatase_core_sf"/>
</dbReference>
<organism evidence="4 5">
    <name type="scientific">Chthoniobacter flavus Ellin428</name>
    <dbReference type="NCBI Taxonomy" id="497964"/>
    <lineage>
        <taxon>Bacteria</taxon>
        <taxon>Pseudomonadati</taxon>
        <taxon>Verrucomicrobiota</taxon>
        <taxon>Spartobacteria</taxon>
        <taxon>Chthoniobacterales</taxon>
        <taxon>Chthoniobacteraceae</taxon>
        <taxon>Chthoniobacter</taxon>
    </lineage>
</organism>
<keyword evidence="2" id="KW-0460">Magnesium</keyword>
<dbReference type="Pfam" id="PF00245">
    <property type="entry name" value="Alk_phosphatase"/>
    <property type="match status" value="1"/>
</dbReference>
<feature type="binding site" evidence="2">
    <location>
        <position position="41"/>
    </location>
    <ligand>
        <name>Zn(2+)</name>
        <dbReference type="ChEBI" id="CHEBI:29105"/>
        <label>2</label>
    </ligand>
</feature>
<dbReference type="Proteomes" id="UP000005824">
    <property type="component" value="Unassembled WGS sequence"/>
</dbReference>
<evidence type="ECO:0000256" key="2">
    <source>
        <dbReference type="PIRSR" id="PIRSR601952-2"/>
    </source>
</evidence>
<keyword evidence="5" id="KW-1185">Reference proteome</keyword>
<keyword evidence="2" id="KW-0862">Zinc</keyword>
<dbReference type="eggNOG" id="COG1785">
    <property type="taxonomic scope" value="Bacteria"/>
</dbReference>
<comment type="cofactor">
    <cofactor evidence="2">
        <name>Mg(2+)</name>
        <dbReference type="ChEBI" id="CHEBI:18420"/>
    </cofactor>
    <text evidence="2">Binds 1 Mg(2+) ion.</text>
</comment>
<dbReference type="SMART" id="SM00098">
    <property type="entry name" value="alkPPc"/>
    <property type="match status" value="1"/>
</dbReference>
<feature type="binding site" evidence="2">
    <location>
        <position position="313"/>
    </location>
    <ligand>
        <name>Zn(2+)</name>
        <dbReference type="ChEBI" id="CHEBI:29105"/>
        <label>2</label>
    </ligand>
</feature>
<comment type="cofactor">
    <cofactor evidence="2">
        <name>Zn(2+)</name>
        <dbReference type="ChEBI" id="CHEBI:29105"/>
    </cofactor>
    <text evidence="2">Binds 2 Zn(2+) ions.</text>
</comment>
<evidence type="ECO:0000313" key="4">
    <source>
        <dbReference type="EMBL" id="EDY18831.1"/>
    </source>
</evidence>
<keyword evidence="1" id="KW-0597">Phosphoprotein</keyword>
<protein>
    <submittedName>
        <fullName evidence="4">Alkaline phosphatase</fullName>
    </submittedName>
</protein>
<dbReference type="InParanoid" id="B4D3K1"/>
<name>B4D3K1_9BACT</name>
<dbReference type="GO" id="GO:0046872">
    <property type="term" value="F:metal ion binding"/>
    <property type="evidence" value="ECO:0007669"/>
    <property type="project" value="UniProtKB-KW"/>
</dbReference>
<dbReference type="Gene3D" id="3.40.720.10">
    <property type="entry name" value="Alkaline Phosphatase, subunit A"/>
    <property type="match status" value="1"/>
</dbReference>
<dbReference type="STRING" id="497964.CfE428DRAFT_3489"/>
<dbReference type="PANTHER" id="PTHR11596">
    <property type="entry name" value="ALKALINE PHOSPHATASE"/>
    <property type="match status" value="1"/>
</dbReference>